<evidence type="ECO:0000259" key="2">
    <source>
        <dbReference type="Pfam" id="PF04248"/>
    </source>
</evidence>
<proteinExistence type="predicted"/>
<evidence type="ECO:0000313" key="4">
    <source>
        <dbReference type="Proteomes" id="UP001287286"/>
    </source>
</evidence>
<comment type="caution">
    <text evidence="3">The sequence shown here is derived from an EMBL/GenBank/DDBJ whole genome shotgun (WGS) entry which is preliminary data.</text>
</comment>
<keyword evidence="4" id="KW-1185">Reference proteome</keyword>
<dbReference type="Proteomes" id="UP001287286">
    <property type="component" value="Unassembled WGS sequence"/>
</dbReference>
<sequence length="485" mass="53449">MHVGFMVWQLQHVLWLPPDDDARPGTLDDVLQRSTGRQLLVTRNAASHVALSRGRRDTKSTPLATLTTEKILGNADCFPNNSVTCEGVSRATTLDGASWRRNAAPCKASSGVASPAAHSRSHSQIPRAPKTCELRHGHSHGPARDAICGVEEGCVAGYLYPVGLSQKAHGSAARLCDIDAFVLLVLLESQLPQAVESAKETRFTSVGENTSIMVRPGAHGTDLAELASYLLQNGPRKVHHTSRRVRVVLAHRTIVDTTAAVHVWEHDAYPQYYVPHGELTARGCTLRDKSLVRSDSVTRAAVVELIVPARDGLREFRTDRVLRFTEDRSLGALAGLVRLEFGSMDQWFEEDSVIYVHPKDPFKRIDILPSSRPVEVKVGGKTVAKAPNSVHLLETGLPARYYLSAGSVDQSVLRKSDLVTRCPYKGDAEYYHIVIDGKQHDNLVWYYRLPTHESAGIAGLLCFYNEKVDVYLDGKLQEKPKSPFS</sequence>
<feature type="domain" description="DUF427" evidence="2">
    <location>
        <begin position="245"/>
        <end position="279"/>
    </location>
</feature>
<feature type="domain" description="DUF427" evidence="2">
    <location>
        <begin position="374"/>
        <end position="466"/>
    </location>
</feature>
<gene>
    <name evidence="3" type="ORF">Purlil1_6466</name>
</gene>
<name>A0ABR0BZD8_PURLI</name>
<dbReference type="EMBL" id="JAWRVI010000021">
    <property type="protein sequence ID" value="KAK4089033.1"/>
    <property type="molecule type" value="Genomic_DNA"/>
</dbReference>
<accession>A0ABR0BZD8</accession>
<organism evidence="3 4">
    <name type="scientific">Purpureocillium lilacinum</name>
    <name type="common">Paecilomyces lilacinus</name>
    <dbReference type="NCBI Taxonomy" id="33203"/>
    <lineage>
        <taxon>Eukaryota</taxon>
        <taxon>Fungi</taxon>
        <taxon>Dikarya</taxon>
        <taxon>Ascomycota</taxon>
        <taxon>Pezizomycotina</taxon>
        <taxon>Sordariomycetes</taxon>
        <taxon>Hypocreomycetidae</taxon>
        <taxon>Hypocreales</taxon>
        <taxon>Ophiocordycipitaceae</taxon>
        <taxon>Purpureocillium</taxon>
    </lineage>
</organism>
<evidence type="ECO:0000313" key="3">
    <source>
        <dbReference type="EMBL" id="KAK4089033.1"/>
    </source>
</evidence>
<feature type="region of interest" description="Disordered" evidence="1">
    <location>
        <begin position="108"/>
        <end position="127"/>
    </location>
</feature>
<protein>
    <recommendedName>
        <fullName evidence="2">DUF427 domain-containing protein</fullName>
    </recommendedName>
</protein>
<dbReference type="InterPro" id="IPR007361">
    <property type="entry name" value="DUF427"/>
</dbReference>
<evidence type="ECO:0000256" key="1">
    <source>
        <dbReference type="SAM" id="MobiDB-lite"/>
    </source>
</evidence>
<dbReference type="Gene3D" id="2.170.150.40">
    <property type="entry name" value="Domain of unknown function (DUF427)"/>
    <property type="match status" value="2"/>
</dbReference>
<dbReference type="PANTHER" id="PTHR34310:SF9">
    <property type="entry name" value="BLR5716 PROTEIN"/>
    <property type="match status" value="1"/>
</dbReference>
<reference evidence="3 4" key="1">
    <citation type="journal article" date="2024" name="Microbiol. Resour. Announc.">
        <title>Genome annotations for the ascomycete fungi Trichoderma harzianum, Trichoderma aggressivum, and Purpureocillium lilacinum.</title>
        <authorList>
            <person name="Beijen E.P.W."/>
            <person name="Ohm R.A."/>
        </authorList>
    </citation>
    <scope>NUCLEOTIDE SEQUENCE [LARGE SCALE GENOMIC DNA]</scope>
    <source>
        <strain evidence="3 4">CBS 150709</strain>
    </source>
</reference>
<dbReference type="InterPro" id="IPR038694">
    <property type="entry name" value="DUF427_sf"/>
</dbReference>
<dbReference type="PANTHER" id="PTHR34310">
    <property type="entry name" value="DUF427 DOMAIN PROTEIN (AFU_ORTHOLOGUE AFUA_3G02220)"/>
    <property type="match status" value="1"/>
</dbReference>
<dbReference type="Pfam" id="PF04248">
    <property type="entry name" value="NTP_transf_9"/>
    <property type="match status" value="2"/>
</dbReference>